<evidence type="ECO:0000256" key="3">
    <source>
        <dbReference type="ARBA" id="ARBA00022723"/>
    </source>
</evidence>
<dbReference type="Proteomes" id="UP000239290">
    <property type="component" value="Unassembled WGS sequence"/>
</dbReference>
<dbReference type="Gene3D" id="3.40.50.720">
    <property type="entry name" value="NAD(P)-binding Rossmann-like Domain"/>
    <property type="match status" value="1"/>
</dbReference>
<dbReference type="EMBL" id="PUIO01000083">
    <property type="protein sequence ID" value="PQP14775.1"/>
    <property type="molecule type" value="Genomic_DNA"/>
</dbReference>
<dbReference type="Gene3D" id="3.90.180.10">
    <property type="entry name" value="Medium-chain alcohol dehydrogenases, catalytic domain"/>
    <property type="match status" value="1"/>
</dbReference>
<keyword evidence="3 6" id="KW-0479">Metal-binding</keyword>
<accession>A0A2S8IJ99</accession>
<dbReference type="CDD" id="cd08278">
    <property type="entry name" value="benzyl_alcohol_DH"/>
    <property type="match status" value="1"/>
</dbReference>
<evidence type="ECO:0000259" key="7">
    <source>
        <dbReference type="Pfam" id="PF00107"/>
    </source>
</evidence>
<evidence type="ECO:0000256" key="5">
    <source>
        <dbReference type="ARBA" id="ARBA00023002"/>
    </source>
</evidence>
<comment type="similarity">
    <text evidence="2 6">Belongs to the zinc-containing alcohol dehydrogenase family.</text>
</comment>
<dbReference type="Pfam" id="PF00107">
    <property type="entry name" value="ADH_zinc_N"/>
    <property type="match status" value="1"/>
</dbReference>
<keyword evidence="4 6" id="KW-0862">Zinc</keyword>
<feature type="domain" description="Alcohol dehydrogenase-like N-terminal" evidence="8">
    <location>
        <begin position="28"/>
        <end position="154"/>
    </location>
</feature>
<evidence type="ECO:0000256" key="6">
    <source>
        <dbReference type="RuleBase" id="RU361277"/>
    </source>
</evidence>
<evidence type="ECO:0000256" key="4">
    <source>
        <dbReference type="ARBA" id="ARBA00022833"/>
    </source>
</evidence>
<dbReference type="PANTHER" id="PTHR43350">
    <property type="entry name" value="NAD-DEPENDENT ALCOHOL DEHYDROGENASE"/>
    <property type="match status" value="1"/>
</dbReference>
<proteinExistence type="inferred from homology"/>
<sequence>MRIEAAVLRHHDAPFEIETVELADPTGGQLRVRIAGVGFCHTDVLPRDPSFLARPPIVVGHEGAGVVEEVGAGVTGIEVGDHVLLSFDSCGLCENCAGGHPAYCFAFFARNLAGRGPDGPGPLTDVNGNAISSRWFGQSSLATHAVVSARNVVVVDKDLPLHLLGPLGCGIQTGAGSALIALKVGTGDTFAVFGAGAVGLSAVMAARVVGASRIIAVDLHASRLDLALELGATDVIEGSADDIARQIRKLTGGGVHAALDTTGAPQVIASAIDSLRPTGTVGLVGAATRELVLAPAALAAGKNIMGILEGDAVPQLLLPRLIELWRQGRFPFDRLIRTYPLAEISAAEADAASGTTIKPVLLPHP</sequence>
<dbReference type="GO" id="GO:0016491">
    <property type="term" value="F:oxidoreductase activity"/>
    <property type="evidence" value="ECO:0007669"/>
    <property type="project" value="UniProtKB-KW"/>
</dbReference>
<dbReference type="PANTHER" id="PTHR43350:SF21">
    <property type="entry name" value="S-NITROSOMYCOTHIOL REDUCTASE MSCR"/>
    <property type="match status" value="1"/>
</dbReference>
<organism evidence="9 10">
    <name type="scientific">Rhodococcus opacus</name>
    <name type="common">Nocardia opaca</name>
    <dbReference type="NCBI Taxonomy" id="37919"/>
    <lineage>
        <taxon>Bacteria</taxon>
        <taxon>Bacillati</taxon>
        <taxon>Actinomycetota</taxon>
        <taxon>Actinomycetes</taxon>
        <taxon>Mycobacteriales</taxon>
        <taxon>Nocardiaceae</taxon>
        <taxon>Rhodococcus</taxon>
    </lineage>
</organism>
<evidence type="ECO:0000256" key="2">
    <source>
        <dbReference type="ARBA" id="ARBA00008072"/>
    </source>
</evidence>
<dbReference type="SUPFAM" id="SSF51735">
    <property type="entry name" value="NAD(P)-binding Rossmann-fold domains"/>
    <property type="match status" value="1"/>
</dbReference>
<evidence type="ECO:0000259" key="8">
    <source>
        <dbReference type="Pfam" id="PF08240"/>
    </source>
</evidence>
<comment type="caution">
    <text evidence="9">The sequence shown here is derived from an EMBL/GenBank/DDBJ whole genome shotgun (WGS) entry which is preliminary data.</text>
</comment>
<dbReference type="InterPro" id="IPR011032">
    <property type="entry name" value="GroES-like_sf"/>
</dbReference>
<gene>
    <name evidence="9" type="ORF">C5613_39965</name>
</gene>
<dbReference type="SUPFAM" id="SSF50129">
    <property type="entry name" value="GroES-like"/>
    <property type="match status" value="1"/>
</dbReference>
<dbReference type="AlphaFoldDB" id="A0A2S8IJ99"/>
<dbReference type="FunFam" id="3.40.50.720:FF:000003">
    <property type="entry name" value="S-(hydroxymethyl)glutathione dehydrogenase"/>
    <property type="match status" value="1"/>
</dbReference>
<comment type="cofactor">
    <cofactor evidence="1 6">
        <name>Zn(2+)</name>
        <dbReference type="ChEBI" id="CHEBI:29105"/>
    </cofactor>
</comment>
<evidence type="ECO:0000313" key="10">
    <source>
        <dbReference type="Proteomes" id="UP000239290"/>
    </source>
</evidence>
<dbReference type="PROSITE" id="PS00059">
    <property type="entry name" value="ADH_ZINC"/>
    <property type="match status" value="1"/>
</dbReference>
<dbReference type="InterPro" id="IPR036291">
    <property type="entry name" value="NAD(P)-bd_dom_sf"/>
</dbReference>
<evidence type="ECO:0000313" key="9">
    <source>
        <dbReference type="EMBL" id="PQP14775.1"/>
    </source>
</evidence>
<protein>
    <submittedName>
        <fullName evidence="9">Alcohol dehydrogenase</fullName>
    </submittedName>
</protein>
<feature type="domain" description="Alcohol dehydrogenase-like C-terminal" evidence="7">
    <location>
        <begin position="197"/>
        <end position="311"/>
    </location>
</feature>
<dbReference type="InterPro" id="IPR002328">
    <property type="entry name" value="ADH_Zn_CS"/>
</dbReference>
<name>A0A2S8IJ99_RHOOP</name>
<dbReference type="GO" id="GO:0008270">
    <property type="term" value="F:zinc ion binding"/>
    <property type="evidence" value="ECO:0007669"/>
    <property type="project" value="InterPro"/>
</dbReference>
<dbReference type="InterPro" id="IPR013149">
    <property type="entry name" value="ADH-like_C"/>
</dbReference>
<dbReference type="RefSeq" id="WP_105423166.1">
    <property type="nucleotide sequence ID" value="NZ_PUIO01000083.1"/>
</dbReference>
<keyword evidence="5" id="KW-0560">Oxidoreductase</keyword>
<dbReference type="Pfam" id="PF08240">
    <property type="entry name" value="ADH_N"/>
    <property type="match status" value="1"/>
</dbReference>
<reference evidence="10" key="1">
    <citation type="submission" date="2018-02" db="EMBL/GenBank/DDBJ databases">
        <title>Draft genome sequencing of Rhodococcus opacus KU647198.</title>
        <authorList>
            <person name="Zheng B.-X."/>
        </authorList>
    </citation>
    <scope>NUCLEOTIDE SEQUENCE [LARGE SCALE GENOMIC DNA]</scope>
    <source>
        <strain evidence="10">04-OD7</strain>
    </source>
</reference>
<dbReference type="InterPro" id="IPR013154">
    <property type="entry name" value="ADH-like_N"/>
</dbReference>
<evidence type="ECO:0000256" key="1">
    <source>
        <dbReference type="ARBA" id="ARBA00001947"/>
    </source>
</evidence>